<accession>A0A1H3D9I4</accession>
<dbReference type="OrthoDB" id="9763676at2"/>
<dbReference type="Proteomes" id="UP000199441">
    <property type="component" value="Unassembled WGS sequence"/>
</dbReference>
<dbReference type="AlphaFoldDB" id="A0A1H3D9I4"/>
<proteinExistence type="predicted"/>
<dbReference type="PIRSF" id="PIRSF028304">
    <property type="entry name" value="UCP028304"/>
    <property type="match status" value="1"/>
</dbReference>
<name>A0A1H3D9I4_9RHOB</name>
<dbReference type="STRING" id="670155.SAMN04488001_0073"/>
<gene>
    <name evidence="1" type="ORF">SAMN04488001_0073</name>
</gene>
<dbReference type="NCBIfam" id="TIGR03359">
    <property type="entry name" value="VI_chp_6"/>
    <property type="match status" value="1"/>
</dbReference>
<dbReference type="PANTHER" id="PTHR35370:SF1">
    <property type="entry name" value="TYPE VI SECRETION SYSTEM COMPONENT TSSF1"/>
    <property type="match status" value="1"/>
</dbReference>
<evidence type="ECO:0000313" key="2">
    <source>
        <dbReference type="Proteomes" id="UP000199441"/>
    </source>
</evidence>
<evidence type="ECO:0000313" key="1">
    <source>
        <dbReference type="EMBL" id="SDX63027.1"/>
    </source>
</evidence>
<dbReference type="InterPro" id="IPR010272">
    <property type="entry name" value="T6SS_TssF"/>
</dbReference>
<sequence>MKKAFLDAYERELALLYERSQDFAADYPGIAERLGGLVQDNMDPAVAGLLEGTAFMAARVQLKMKEEFRTFTNELLEQLLPDMLAPTPAAMLVQAHPPFDNQELVEGMSFPAGSYMDARYVDREKRISARFRLSAPLELWPLKIADASYLDGPAPLQALGFDVAPGTAGGLKLSFMRPSMEDADKPEGPMSELEVDRLPVHLIGDMSETVALYEQLFCNVNRITLRYLDTNGDPAFIRLDPNTIEQIGFDDDEALFPEDIRVFRGYSTLREAFLFPQKFLGFRLAGINKALKRIEASEFDLIVELNSVKSTLPSRVGKQHFALFAVPAINLFEENSSQVKVDPLRHEYIVTPDSSPSSHYEVHRITEAFAYYSGVQTKVPVHPLYGVPAEQINPREALYYTFRRKERRLTQNERRFGVQHNYKGTETFISIYEPEGLDDDKRVRRLQVKTLCSNRHLPEYLPLNQKGTDFNLNDDLTVNLSCIAGPTAPREAVADLESDAPHRTQSGDVYWRLISHLSLNQFGLSDRGSRDQAAGLREMISLFADLTNKVTEKQLQAIKGIETRPVVRSVKRDGGFHAARGIEVRITFDERGFEGSGIMFLGAILDRFLADYSAINSFTQTVIVSQQRGDIKVWPARSGSGPLL</sequence>
<reference evidence="2" key="1">
    <citation type="submission" date="2016-10" db="EMBL/GenBank/DDBJ databases">
        <authorList>
            <person name="Varghese N."/>
            <person name="Submissions S."/>
        </authorList>
    </citation>
    <scope>NUCLEOTIDE SEQUENCE [LARGE SCALE GENOMIC DNA]</scope>
    <source>
        <strain evidence="2">DSM 26922</strain>
    </source>
</reference>
<dbReference type="PANTHER" id="PTHR35370">
    <property type="entry name" value="CYTOPLASMIC PROTEIN-RELATED-RELATED"/>
    <property type="match status" value="1"/>
</dbReference>
<dbReference type="Pfam" id="PF05947">
    <property type="entry name" value="T6SS_TssF"/>
    <property type="match status" value="1"/>
</dbReference>
<protein>
    <submittedName>
        <fullName evidence="1">Type VI secretion system protein ImpG</fullName>
    </submittedName>
</protein>
<keyword evidence="2" id="KW-1185">Reference proteome</keyword>
<dbReference type="RefSeq" id="WP_089948876.1">
    <property type="nucleotide sequence ID" value="NZ_FNOI01000010.1"/>
</dbReference>
<dbReference type="EMBL" id="FNOI01000010">
    <property type="protein sequence ID" value="SDX63027.1"/>
    <property type="molecule type" value="Genomic_DNA"/>
</dbReference>
<organism evidence="1 2">
    <name type="scientific">Litoreibacter albidus</name>
    <dbReference type="NCBI Taxonomy" id="670155"/>
    <lineage>
        <taxon>Bacteria</taxon>
        <taxon>Pseudomonadati</taxon>
        <taxon>Pseudomonadota</taxon>
        <taxon>Alphaproteobacteria</taxon>
        <taxon>Rhodobacterales</taxon>
        <taxon>Roseobacteraceae</taxon>
        <taxon>Litoreibacter</taxon>
    </lineage>
</organism>